<feature type="region of interest" description="Disordered" evidence="4">
    <location>
        <begin position="1"/>
        <end position="53"/>
    </location>
</feature>
<dbReference type="PANTHER" id="PTHR19857">
    <property type="entry name" value="MITOCHONDRIAL DIVISION PROTEIN 1-RELATED"/>
    <property type="match status" value="1"/>
</dbReference>
<dbReference type="PANTHER" id="PTHR19857:SF8">
    <property type="entry name" value="ANGIO-ASSOCIATED MIGRATORY CELL PROTEIN"/>
    <property type="match status" value="1"/>
</dbReference>
<dbReference type="PROSITE" id="PS50082">
    <property type="entry name" value="WD_REPEATS_2"/>
    <property type="match status" value="5"/>
</dbReference>
<feature type="repeat" description="WD" evidence="3">
    <location>
        <begin position="375"/>
        <end position="416"/>
    </location>
</feature>
<dbReference type="InterPro" id="IPR036322">
    <property type="entry name" value="WD40_repeat_dom_sf"/>
</dbReference>
<reference evidence="6 7" key="1">
    <citation type="journal article" date="2022" name="bioRxiv">
        <title>Genomics of Preaxostyla Flagellates Illuminates Evolutionary Transitions and the Path Towards Mitochondrial Loss.</title>
        <authorList>
            <person name="Novak L.V.F."/>
            <person name="Treitli S.C."/>
            <person name="Pyrih J."/>
            <person name="Halakuc P."/>
            <person name="Pipaliya S.V."/>
            <person name="Vacek V."/>
            <person name="Brzon O."/>
            <person name="Soukal P."/>
            <person name="Eme L."/>
            <person name="Dacks J.B."/>
            <person name="Karnkowska A."/>
            <person name="Elias M."/>
            <person name="Hampl V."/>
        </authorList>
    </citation>
    <scope>NUCLEOTIDE SEQUENCE [LARGE SCALE GENOMIC DNA]</scope>
    <source>
        <strain evidence="6">NAU3</strain>
        <tissue evidence="6">Gut</tissue>
    </source>
</reference>
<dbReference type="Proteomes" id="UP001281761">
    <property type="component" value="Unassembled WGS sequence"/>
</dbReference>
<keyword evidence="7" id="KW-1185">Reference proteome</keyword>
<dbReference type="InterPro" id="IPR015943">
    <property type="entry name" value="WD40/YVTN_repeat-like_dom_sf"/>
</dbReference>
<feature type="repeat" description="WD" evidence="3">
    <location>
        <begin position="336"/>
        <end position="374"/>
    </location>
</feature>
<evidence type="ECO:0000256" key="3">
    <source>
        <dbReference type="PROSITE-ProRule" id="PRU00221"/>
    </source>
</evidence>
<feature type="repeat" description="WD" evidence="3">
    <location>
        <begin position="65"/>
        <end position="107"/>
    </location>
</feature>
<dbReference type="InterPro" id="IPR051179">
    <property type="entry name" value="WD_repeat_multifunction"/>
</dbReference>
<dbReference type="SMART" id="SM00320">
    <property type="entry name" value="WD40"/>
    <property type="match status" value="7"/>
</dbReference>
<protein>
    <submittedName>
        <fullName evidence="6">Angio-associated migratory cell protein</fullName>
    </submittedName>
</protein>
<gene>
    <name evidence="6" type="ORF">BLNAU_8339</name>
</gene>
<keyword evidence="1 3" id="KW-0853">WD repeat</keyword>
<dbReference type="Pfam" id="PF12894">
    <property type="entry name" value="ANAPC4_WD40"/>
    <property type="match status" value="1"/>
</dbReference>
<dbReference type="CDD" id="cd00200">
    <property type="entry name" value="WD40"/>
    <property type="match status" value="1"/>
</dbReference>
<feature type="repeat" description="WD" evidence="3">
    <location>
        <begin position="119"/>
        <end position="153"/>
    </location>
</feature>
<dbReference type="InterPro" id="IPR019775">
    <property type="entry name" value="WD40_repeat_CS"/>
</dbReference>
<comment type="caution">
    <text evidence="6">The sequence shown here is derived from an EMBL/GenBank/DDBJ whole genome shotgun (WGS) entry which is preliminary data.</text>
</comment>
<evidence type="ECO:0000256" key="2">
    <source>
        <dbReference type="ARBA" id="ARBA00022737"/>
    </source>
</evidence>
<name>A0ABQ9XYY0_9EUKA</name>
<evidence type="ECO:0000256" key="1">
    <source>
        <dbReference type="ARBA" id="ARBA00022574"/>
    </source>
</evidence>
<dbReference type="EMBL" id="JARBJD010000053">
    <property type="protein sequence ID" value="KAK2956705.1"/>
    <property type="molecule type" value="Genomic_DNA"/>
</dbReference>
<organism evidence="6 7">
    <name type="scientific">Blattamonas nauphoetae</name>
    <dbReference type="NCBI Taxonomy" id="2049346"/>
    <lineage>
        <taxon>Eukaryota</taxon>
        <taxon>Metamonada</taxon>
        <taxon>Preaxostyla</taxon>
        <taxon>Oxymonadida</taxon>
        <taxon>Blattamonas</taxon>
    </lineage>
</organism>
<accession>A0ABQ9XYY0</accession>
<feature type="compositionally biased region" description="Acidic residues" evidence="4">
    <location>
        <begin position="30"/>
        <end position="50"/>
    </location>
</feature>
<evidence type="ECO:0000313" key="6">
    <source>
        <dbReference type="EMBL" id="KAK2956705.1"/>
    </source>
</evidence>
<dbReference type="Gene3D" id="2.130.10.10">
    <property type="entry name" value="YVTN repeat-like/Quinoprotein amine dehydrogenase"/>
    <property type="match status" value="2"/>
</dbReference>
<dbReference type="Pfam" id="PF00400">
    <property type="entry name" value="WD40"/>
    <property type="match status" value="3"/>
</dbReference>
<dbReference type="InterPro" id="IPR001680">
    <property type="entry name" value="WD40_rpt"/>
</dbReference>
<dbReference type="SUPFAM" id="SSF50978">
    <property type="entry name" value="WD40 repeat-like"/>
    <property type="match status" value="1"/>
</dbReference>
<evidence type="ECO:0000259" key="5">
    <source>
        <dbReference type="Pfam" id="PF12894"/>
    </source>
</evidence>
<feature type="repeat" description="WD" evidence="3">
    <location>
        <begin position="195"/>
        <end position="236"/>
    </location>
</feature>
<dbReference type="InterPro" id="IPR024977">
    <property type="entry name" value="Apc4-like_WD40_dom"/>
</dbReference>
<sequence>MEKDDNIPQPSTSGVGYVEEYVIDKTGPIQDDDSGSEYPDESNSESGEVEDTPHFIPEREDALSIFPHGGPIFTVDWSPSSQNLVATGGEEEKVFLWDVDTEKKILTIPDNDETLGESVSIVSFSPNGAKLAFCTLSGSVQIWDMNTKAKLLELDDCDGEINFLQWNSGSQGLVAGDSNSLVYIWSATTGNCRVLAGHQGAVTCGTFIGDGQTVITGSENGALILWSVRTAEKLGQINTVPKGSHEDGSGVMCVKYNANHPQLVMYGKSNGNVGSAIVPQCTLGHTFLGIHSDSVENIVFSPQCGDMHLAASISIDSTVSIFDVKKNQVRGNKLVHPDTVTAAFFHPTLPHLITACFDGILRVWDVTATQCIASFVGHSAPIQALALSPDGRRAVTGSDDKTARVFDLEARPEENE</sequence>
<proteinExistence type="predicted"/>
<evidence type="ECO:0000313" key="7">
    <source>
        <dbReference type="Proteomes" id="UP001281761"/>
    </source>
</evidence>
<keyword evidence="2" id="KW-0677">Repeat</keyword>
<dbReference type="PROSITE" id="PS50294">
    <property type="entry name" value="WD_REPEATS_REGION"/>
    <property type="match status" value="4"/>
</dbReference>
<dbReference type="PROSITE" id="PS00678">
    <property type="entry name" value="WD_REPEATS_1"/>
    <property type="match status" value="1"/>
</dbReference>
<feature type="domain" description="Anaphase-promoting complex subunit 4-like WD40" evidence="5">
    <location>
        <begin position="76"/>
        <end position="168"/>
    </location>
</feature>
<evidence type="ECO:0000256" key="4">
    <source>
        <dbReference type="SAM" id="MobiDB-lite"/>
    </source>
</evidence>